<evidence type="ECO:0000313" key="2">
    <source>
        <dbReference type="EMBL" id="JAD99484.1"/>
    </source>
</evidence>
<evidence type="ECO:0000256" key="1">
    <source>
        <dbReference type="SAM" id="SignalP"/>
    </source>
</evidence>
<feature type="chain" id="PRO_5002064279" evidence="1">
    <location>
        <begin position="18"/>
        <end position="55"/>
    </location>
</feature>
<dbReference type="EMBL" id="GBRH01198411">
    <property type="protein sequence ID" value="JAD99484.1"/>
    <property type="molecule type" value="Transcribed_RNA"/>
</dbReference>
<sequence length="55" mass="6439">MALSQFIILLFLFKSKAKDSLEVTKYFFPSIAVELLWGKFSDLQLNRGILFFSYL</sequence>
<name>A0A0A9EFF1_ARUDO</name>
<reference evidence="2" key="1">
    <citation type="submission" date="2014-09" db="EMBL/GenBank/DDBJ databases">
        <authorList>
            <person name="Magalhaes I.L.F."/>
            <person name="Oliveira U."/>
            <person name="Santos F.R."/>
            <person name="Vidigal T.H.D.A."/>
            <person name="Brescovit A.D."/>
            <person name="Santos A.J."/>
        </authorList>
    </citation>
    <scope>NUCLEOTIDE SEQUENCE</scope>
    <source>
        <tissue evidence="2">Shoot tissue taken approximately 20 cm above the soil surface</tissue>
    </source>
</reference>
<protein>
    <submittedName>
        <fullName evidence="2">Uncharacterized protein</fullName>
    </submittedName>
</protein>
<dbReference type="AlphaFoldDB" id="A0A0A9EFF1"/>
<proteinExistence type="predicted"/>
<organism evidence="2">
    <name type="scientific">Arundo donax</name>
    <name type="common">Giant reed</name>
    <name type="synonym">Donax arundinaceus</name>
    <dbReference type="NCBI Taxonomy" id="35708"/>
    <lineage>
        <taxon>Eukaryota</taxon>
        <taxon>Viridiplantae</taxon>
        <taxon>Streptophyta</taxon>
        <taxon>Embryophyta</taxon>
        <taxon>Tracheophyta</taxon>
        <taxon>Spermatophyta</taxon>
        <taxon>Magnoliopsida</taxon>
        <taxon>Liliopsida</taxon>
        <taxon>Poales</taxon>
        <taxon>Poaceae</taxon>
        <taxon>PACMAD clade</taxon>
        <taxon>Arundinoideae</taxon>
        <taxon>Arundineae</taxon>
        <taxon>Arundo</taxon>
    </lineage>
</organism>
<reference evidence="2" key="2">
    <citation type="journal article" date="2015" name="Data Brief">
        <title>Shoot transcriptome of the giant reed, Arundo donax.</title>
        <authorList>
            <person name="Barrero R.A."/>
            <person name="Guerrero F.D."/>
            <person name="Moolhuijzen P."/>
            <person name="Goolsby J.A."/>
            <person name="Tidwell J."/>
            <person name="Bellgard S.E."/>
            <person name="Bellgard M.I."/>
        </authorList>
    </citation>
    <scope>NUCLEOTIDE SEQUENCE</scope>
    <source>
        <tissue evidence="2">Shoot tissue taken approximately 20 cm above the soil surface</tissue>
    </source>
</reference>
<keyword evidence="1" id="KW-0732">Signal</keyword>
<feature type="signal peptide" evidence="1">
    <location>
        <begin position="1"/>
        <end position="17"/>
    </location>
</feature>
<accession>A0A0A9EFF1</accession>